<dbReference type="GO" id="GO:0004674">
    <property type="term" value="F:protein serine/threonine kinase activity"/>
    <property type="evidence" value="ECO:0007669"/>
    <property type="project" value="UniProtKB-EC"/>
</dbReference>
<keyword evidence="3 7" id="KW-0418">Kinase</keyword>
<dbReference type="InterPro" id="IPR011009">
    <property type="entry name" value="Kinase-like_dom_sf"/>
</dbReference>
<keyword evidence="4" id="KW-0067">ATP-binding</keyword>
<dbReference type="EC" id="2.7.11.1" evidence="7"/>
<name>A0ABU5GYB5_9BACT</name>
<evidence type="ECO:0000313" key="7">
    <source>
        <dbReference type="EMBL" id="MDY7226036.1"/>
    </source>
</evidence>
<evidence type="ECO:0000256" key="4">
    <source>
        <dbReference type="ARBA" id="ARBA00022840"/>
    </source>
</evidence>
<dbReference type="PANTHER" id="PTHR43289:SF6">
    <property type="entry name" value="SERINE_THREONINE-PROTEIN KINASE NEKL-3"/>
    <property type="match status" value="1"/>
</dbReference>
<evidence type="ECO:0000256" key="5">
    <source>
        <dbReference type="SAM" id="MobiDB-lite"/>
    </source>
</evidence>
<dbReference type="Pfam" id="PF00069">
    <property type="entry name" value="Pkinase"/>
    <property type="match status" value="1"/>
</dbReference>
<evidence type="ECO:0000256" key="2">
    <source>
        <dbReference type="ARBA" id="ARBA00022741"/>
    </source>
</evidence>
<accession>A0ABU5GYB5</accession>
<evidence type="ECO:0000256" key="3">
    <source>
        <dbReference type="ARBA" id="ARBA00022777"/>
    </source>
</evidence>
<dbReference type="Proteomes" id="UP001291309">
    <property type="component" value="Unassembled WGS sequence"/>
</dbReference>
<feature type="compositionally biased region" description="Basic and acidic residues" evidence="5">
    <location>
        <begin position="321"/>
        <end position="335"/>
    </location>
</feature>
<keyword evidence="8" id="KW-1185">Reference proteome</keyword>
<evidence type="ECO:0000256" key="1">
    <source>
        <dbReference type="ARBA" id="ARBA00022679"/>
    </source>
</evidence>
<gene>
    <name evidence="7" type="ORF">SYV04_06560</name>
</gene>
<dbReference type="PROSITE" id="PS50011">
    <property type="entry name" value="PROTEIN_KINASE_DOM"/>
    <property type="match status" value="1"/>
</dbReference>
<comment type="caution">
    <text evidence="7">The sequence shown here is derived from an EMBL/GenBank/DDBJ whole genome shotgun (WGS) entry which is preliminary data.</text>
</comment>
<dbReference type="PANTHER" id="PTHR43289">
    <property type="entry name" value="MITOGEN-ACTIVATED PROTEIN KINASE KINASE KINASE 20-RELATED"/>
    <property type="match status" value="1"/>
</dbReference>
<evidence type="ECO:0000259" key="6">
    <source>
        <dbReference type="PROSITE" id="PS50011"/>
    </source>
</evidence>
<dbReference type="Gene3D" id="1.10.510.10">
    <property type="entry name" value="Transferase(Phosphotransferase) domain 1"/>
    <property type="match status" value="1"/>
</dbReference>
<organism evidence="7 8">
    <name type="scientific">Hyalangium rubrum</name>
    <dbReference type="NCBI Taxonomy" id="3103134"/>
    <lineage>
        <taxon>Bacteria</taxon>
        <taxon>Pseudomonadati</taxon>
        <taxon>Myxococcota</taxon>
        <taxon>Myxococcia</taxon>
        <taxon>Myxococcales</taxon>
        <taxon>Cystobacterineae</taxon>
        <taxon>Archangiaceae</taxon>
        <taxon>Hyalangium</taxon>
    </lineage>
</organism>
<dbReference type="Gene3D" id="3.30.200.20">
    <property type="entry name" value="Phosphorylase Kinase, domain 1"/>
    <property type="match status" value="1"/>
</dbReference>
<dbReference type="SUPFAM" id="SSF56112">
    <property type="entry name" value="Protein kinase-like (PK-like)"/>
    <property type="match status" value="1"/>
</dbReference>
<feature type="region of interest" description="Disordered" evidence="5">
    <location>
        <begin position="311"/>
        <end position="337"/>
    </location>
</feature>
<dbReference type="InterPro" id="IPR000719">
    <property type="entry name" value="Prot_kinase_dom"/>
</dbReference>
<dbReference type="EMBL" id="JAXIVS010000002">
    <property type="protein sequence ID" value="MDY7226036.1"/>
    <property type="molecule type" value="Genomic_DNA"/>
</dbReference>
<keyword evidence="1 7" id="KW-0808">Transferase</keyword>
<protein>
    <submittedName>
        <fullName evidence="7">Serine/threonine-protein kinase</fullName>
        <ecNumber evidence="7">2.7.11.1</ecNumber>
    </submittedName>
</protein>
<dbReference type="SMART" id="SM00220">
    <property type="entry name" value="S_TKc"/>
    <property type="match status" value="1"/>
</dbReference>
<keyword evidence="2" id="KW-0547">Nucleotide-binding</keyword>
<evidence type="ECO:0000313" key="8">
    <source>
        <dbReference type="Proteomes" id="UP001291309"/>
    </source>
</evidence>
<feature type="domain" description="Protein kinase" evidence="6">
    <location>
        <begin position="24"/>
        <end position="306"/>
    </location>
</feature>
<dbReference type="RefSeq" id="WP_321544757.1">
    <property type="nucleotide sequence ID" value="NZ_JAXIVS010000002.1"/>
</dbReference>
<proteinExistence type="predicted"/>
<reference evidence="7 8" key="1">
    <citation type="submission" date="2023-12" db="EMBL/GenBank/DDBJ databases">
        <title>the genome sequence of Hyalangium sp. s54d21.</title>
        <authorList>
            <person name="Zhang X."/>
        </authorList>
    </citation>
    <scope>NUCLEOTIDE SEQUENCE [LARGE SCALE GENOMIC DNA]</scope>
    <source>
        <strain evidence="8">s54d21</strain>
    </source>
</reference>
<sequence>MDTPSLMVEAGPDALRSGTRIGNWRLSALRGRGTYGAVYSAVSADVELAALKLAIYPRDPRFEREVELLCRIRHPGVPRLLDAGWWRHPVGRLHPYLVMEWVEGVSLYAWAAARNPSSRQVLGLLAQAARALQATHEVSGVHRDIKGTNVLVRPTDGRLFLTDFGSGYFSGASRLTPLPMLPGTPAYRSPEAWYSIQSAGPLATSPALARPADDVFSLGVMAYRLVTNEYPPFTNPHLEEGRCWRPGGGGPRPPRQLNPRVDAQLNALILRMLSVQPAERGTAGELAEAMERGVAHAGPSADAPLFERETRAPEAAQADATAHDHGEQRQAEEPARTVVSRVRRWLPWLTAVGALWLWPAEPGSVRTEEYPSMAHDAKRATSVGDTALSASAASSNVPNREAIALEIPKQPLPGQRKPDGKGRCIKHQIALNGGCWWKVDLEVDDCPGTGYVYQGGCYIPIFLPGRQPTSAPR</sequence>
<dbReference type="CDD" id="cd14014">
    <property type="entry name" value="STKc_PknB_like"/>
    <property type="match status" value="1"/>
</dbReference>